<dbReference type="PANTHER" id="PTHR11289:SF0">
    <property type="entry name" value="BREAST CANCER TYPE 2 SUSCEPTIBILITY PROTEIN"/>
    <property type="match status" value="1"/>
</dbReference>
<evidence type="ECO:0008006" key="6">
    <source>
        <dbReference type="Google" id="ProtNLM"/>
    </source>
</evidence>
<dbReference type="InterPro" id="IPR015525">
    <property type="entry name" value="BRCA2"/>
</dbReference>
<dbReference type="EMBL" id="JANAWD010000376">
    <property type="protein sequence ID" value="KAJ3480415.1"/>
    <property type="molecule type" value="Genomic_DNA"/>
</dbReference>
<evidence type="ECO:0000313" key="4">
    <source>
        <dbReference type="EMBL" id="KAJ3480415.1"/>
    </source>
</evidence>
<name>A0AAD5UXE1_9APHY</name>
<gene>
    <name evidence="4" type="ORF">NLI96_g8368</name>
</gene>
<dbReference type="InterPro" id="IPR036315">
    <property type="entry name" value="BRCA2_hlx_sf"/>
</dbReference>
<dbReference type="InterPro" id="IPR015187">
    <property type="entry name" value="BRCA2_OB_1"/>
</dbReference>
<dbReference type="Pfam" id="PF09103">
    <property type="entry name" value="BRCA-2_OB1"/>
    <property type="match status" value="1"/>
</dbReference>
<dbReference type="GO" id="GO:0000724">
    <property type="term" value="P:double-strand break repair via homologous recombination"/>
    <property type="evidence" value="ECO:0007669"/>
    <property type="project" value="InterPro"/>
</dbReference>
<feature type="region of interest" description="Disordered" evidence="1">
    <location>
        <begin position="253"/>
        <end position="322"/>
    </location>
</feature>
<feature type="compositionally biased region" description="Polar residues" evidence="1">
    <location>
        <begin position="87"/>
        <end position="100"/>
    </location>
</feature>
<dbReference type="SUPFAM" id="SSF50249">
    <property type="entry name" value="Nucleic acid-binding proteins"/>
    <property type="match status" value="2"/>
</dbReference>
<evidence type="ECO:0000259" key="2">
    <source>
        <dbReference type="Pfam" id="PF09103"/>
    </source>
</evidence>
<protein>
    <recommendedName>
        <fullName evidence="6">BRCA2 OB1 domain-containing protein</fullName>
    </recommendedName>
</protein>
<organism evidence="4 5">
    <name type="scientific">Meripilus lineatus</name>
    <dbReference type="NCBI Taxonomy" id="2056292"/>
    <lineage>
        <taxon>Eukaryota</taxon>
        <taxon>Fungi</taxon>
        <taxon>Dikarya</taxon>
        <taxon>Basidiomycota</taxon>
        <taxon>Agaricomycotina</taxon>
        <taxon>Agaricomycetes</taxon>
        <taxon>Polyporales</taxon>
        <taxon>Meripilaceae</taxon>
        <taxon>Meripilus</taxon>
    </lineage>
</organism>
<feature type="compositionally biased region" description="Pro residues" evidence="1">
    <location>
        <begin position="284"/>
        <end position="293"/>
    </location>
</feature>
<feature type="domain" description="BRCA2 OB1" evidence="2">
    <location>
        <begin position="586"/>
        <end position="675"/>
    </location>
</feature>
<dbReference type="InterPro" id="IPR012340">
    <property type="entry name" value="NA-bd_OB-fold"/>
</dbReference>
<evidence type="ECO:0000256" key="1">
    <source>
        <dbReference type="SAM" id="MobiDB-lite"/>
    </source>
</evidence>
<sequence length="908" mass="99765">MSQEVIDAIECDPAINNSFPSPSKSSQFLYGSQAGKYEGTLAASIGLKNIGTADEGDDPFDAPGSPTTEVARRKESREVGLDCAKTAPQSSNPFAQNSSPPGLGGSTFLSALKASGGQAEPPLDAPNASPNELQDRDLDSWFSSSVPADAKGFASASLLIRETDDDWFRPSSKLTGFGGFKSASRMSPEHDSAQPSETSHEIPAFVGFRSASGLNSKGSSSSDGLLAPSAAALKAAEEKMKKWQREIDMEVTSTMTQQDEDLPPVSVGPSGRVSLGVDENSPVPALPQQPETPTPLGSGFKRPHVSNAIAGPSRHPKAFKSPLLVPPKTKEAHTSISARTAHVPSVLNPNRVNDSRISSAFPSVKGSAMTTPTRPLVTSPKKTLGVTPRRVGQSGGIKSKFVTPFKPGMRPGEPGRRQLSESQLENAAGSSKIVLCTPQRRKVSGDPSTMKVPLSESGLMPQSHSPRRLRSFGINPELSQVTPETALYYSFYSTSSTPLTLSQAPPMAVALGHEAAYNQLTEEGCKLASPEWVQNHWCMILWKLSGMVLLDPKREADPDKKRWCWNEVMKQLRYRYERELNGVSRPALRLITTQDAPSTSPMVLCVSNIFHGSTGIPQEIEVTDGWYRLRAEIDEPLSRAIERDVIRVGRKLGMSGIRTNNDRNNACEVLDAYDSKDPFIATLRSLTPDGGPVPVLDIVVTKVHGFGFLEYQKDEEGNRIQNHPTQMKEELAARDKWTRKRDAETTKLRAEFMKEIDRYEGYVEQLDRKLLRHFAPSIHESPPDSIDDYLMDLEDHEKARETVRRVLPYEAGWLIQAIREKCAKDRDTMNETIQRDLDDICPPRDVRSFRVIEARDYRSENRSANRKVQLTVWNAAGLILEEGGEAGHFVPDQRFMVCAFGEDVEVTS</sequence>
<proteinExistence type="predicted"/>
<dbReference type="SUPFAM" id="SSF81872">
    <property type="entry name" value="BRCA2 helical domain"/>
    <property type="match status" value="1"/>
</dbReference>
<feature type="region of interest" description="Disordered" evidence="1">
    <location>
        <begin position="363"/>
        <end position="426"/>
    </location>
</feature>
<dbReference type="PANTHER" id="PTHR11289">
    <property type="entry name" value="BREAST CANCER TYPE 2 SUSCEPTIBILITY PROTEIN BRCA2"/>
    <property type="match status" value="1"/>
</dbReference>
<dbReference type="AlphaFoldDB" id="A0AAD5UXE1"/>
<feature type="domain" description="Breast cancer type 2 susceptibility protein helical" evidence="3">
    <location>
        <begin position="525"/>
        <end position="580"/>
    </location>
</feature>
<keyword evidence="5" id="KW-1185">Reference proteome</keyword>
<dbReference type="Proteomes" id="UP001212997">
    <property type="component" value="Unassembled WGS sequence"/>
</dbReference>
<dbReference type="InterPro" id="IPR015252">
    <property type="entry name" value="BRCA2_hlx"/>
</dbReference>
<dbReference type="Gene3D" id="2.40.50.140">
    <property type="entry name" value="Nucleic acid-binding proteins"/>
    <property type="match status" value="3"/>
</dbReference>
<dbReference type="GO" id="GO:0006355">
    <property type="term" value="P:regulation of DNA-templated transcription"/>
    <property type="evidence" value="ECO:0007669"/>
    <property type="project" value="TreeGrafter"/>
</dbReference>
<evidence type="ECO:0000259" key="3">
    <source>
        <dbReference type="Pfam" id="PF09169"/>
    </source>
</evidence>
<feature type="region of interest" description="Disordered" evidence="1">
    <location>
        <begin position="178"/>
        <end position="199"/>
    </location>
</feature>
<feature type="region of interest" description="Disordered" evidence="1">
    <location>
        <begin position="441"/>
        <end position="467"/>
    </location>
</feature>
<feature type="region of interest" description="Disordered" evidence="1">
    <location>
        <begin position="50"/>
        <end position="135"/>
    </location>
</feature>
<accession>A0AAD5UXE1</accession>
<feature type="compositionally biased region" description="Basic and acidic residues" evidence="1">
    <location>
        <begin position="70"/>
        <end position="80"/>
    </location>
</feature>
<dbReference type="Pfam" id="PF09169">
    <property type="entry name" value="BRCA-2_helical"/>
    <property type="match status" value="1"/>
</dbReference>
<evidence type="ECO:0000313" key="5">
    <source>
        <dbReference type="Proteomes" id="UP001212997"/>
    </source>
</evidence>
<comment type="caution">
    <text evidence="4">The sequence shown here is derived from an EMBL/GenBank/DDBJ whole genome shotgun (WGS) entry which is preliminary data.</text>
</comment>
<reference evidence="4" key="1">
    <citation type="submission" date="2022-07" db="EMBL/GenBank/DDBJ databases">
        <title>Genome Sequence of Physisporinus lineatus.</title>
        <authorList>
            <person name="Buettner E."/>
        </authorList>
    </citation>
    <scope>NUCLEOTIDE SEQUENCE</scope>
    <source>
        <strain evidence="4">VT162</strain>
    </source>
</reference>